<reference evidence="1" key="1">
    <citation type="submission" date="2020-10" db="EMBL/GenBank/DDBJ databases">
        <authorList>
            <person name="Kikuchi T."/>
        </authorList>
    </citation>
    <scope>NUCLEOTIDE SEQUENCE</scope>
    <source>
        <strain evidence="1">NKZ352</strain>
    </source>
</reference>
<evidence type="ECO:0000313" key="1">
    <source>
        <dbReference type="EMBL" id="CAD6195531.1"/>
    </source>
</evidence>
<name>A0A8S1HML4_9PELO</name>
<comment type="caution">
    <text evidence="1">The sequence shown here is derived from an EMBL/GenBank/DDBJ whole genome shotgun (WGS) entry which is preliminary data.</text>
</comment>
<dbReference type="InterPro" id="IPR045860">
    <property type="entry name" value="Snake_toxin-like_sf"/>
</dbReference>
<organism evidence="1 2">
    <name type="scientific">Caenorhabditis auriculariae</name>
    <dbReference type="NCBI Taxonomy" id="2777116"/>
    <lineage>
        <taxon>Eukaryota</taxon>
        <taxon>Metazoa</taxon>
        <taxon>Ecdysozoa</taxon>
        <taxon>Nematoda</taxon>
        <taxon>Chromadorea</taxon>
        <taxon>Rhabditida</taxon>
        <taxon>Rhabditina</taxon>
        <taxon>Rhabditomorpha</taxon>
        <taxon>Rhabditoidea</taxon>
        <taxon>Rhabditidae</taxon>
        <taxon>Peloderinae</taxon>
        <taxon>Caenorhabditis</taxon>
    </lineage>
</organism>
<dbReference type="SUPFAM" id="SSF57302">
    <property type="entry name" value="Snake toxin-like"/>
    <property type="match status" value="1"/>
</dbReference>
<keyword evidence="2" id="KW-1185">Reference proteome</keyword>
<proteinExistence type="predicted"/>
<accession>A0A8S1HML4</accession>
<dbReference type="AlphaFoldDB" id="A0A8S1HML4"/>
<dbReference type="EMBL" id="CAJGYM010000057">
    <property type="protein sequence ID" value="CAD6195531.1"/>
    <property type="molecule type" value="Genomic_DNA"/>
</dbReference>
<dbReference type="Proteomes" id="UP000835052">
    <property type="component" value="Unassembled WGS sequence"/>
</dbReference>
<protein>
    <submittedName>
        <fullName evidence="1">Uncharacterized protein</fullName>
    </submittedName>
</protein>
<sequence>MLSGQCLSHICQNIQRWTNRPSNRYQFLYAFCFQCYLGSKLWYNRVETGHIVEANCDYDVVYCYKKVGLTKVNSSGKGRLSSYSCGSLAMCAQIGCTRGPGDVVECCCGSELCNIANPTVLLLPVVVFGFAAF</sequence>
<evidence type="ECO:0000313" key="2">
    <source>
        <dbReference type="Proteomes" id="UP000835052"/>
    </source>
</evidence>
<gene>
    <name evidence="1" type="ORF">CAUJ_LOCUS11450</name>
</gene>